<sequence>MPEVHSLLEEDPEAIAGYRLVGRLGEGGQGIVWLGRDRAGRSVAVKMLHARLAGDAEAQTRFRREIAAAQRVARFCTAQVLDADVDGDQPFIVTEFVNGPSLQQLVAADGPRPEGALARLGVGMASALSAIHAAGIVHRDFKPGNVLLGPDGPRVIDFGIARALDTTATLTRGAIGTPAYMAPEQLSRGTVGPPADVFAWAATMVFAATGRPPFGADSVPAVIGRVLRAEPDLSGVPRSLRPLIAACLAKDAAARPTVRQVLDRLLGGAAGEAAGMGREGVPPVGRETQPKTVPLGPWYVVPPQKRTRKRLLWLVPPVVVLVAAVAGAAVWVLGGEPKHFTALTDACGMVPASTVERLVPQHPQHETSDDADVRDAGKFLETGCDWRTPPGSASSAHLSFSVQVERDLPKDWPVHEQLKGIDRAKEDQRDARRKAQGNAGRTDDGQYVVTSYGPYVELDGFGDEGFTISRTERDKEGTAYPRFADVRVRWGNAVIETEYTLGYGPEGRRMTPGAESGVRKGAQDAARAILDRLAHCGPCTR</sequence>
<dbReference type="RefSeq" id="WP_173097406.1">
    <property type="nucleotide sequence ID" value="NZ_CP053892.1"/>
</dbReference>
<reference evidence="8 9" key="1">
    <citation type="submission" date="2020-05" db="EMBL/GenBank/DDBJ databases">
        <title>Actinomadura verrucosospora NRRL-B18236 (PFL_A860) Genome sequencing and assembly.</title>
        <authorList>
            <person name="Samborskyy M."/>
        </authorList>
    </citation>
    <scope>NUCLEOTIDE SEQUENCE [LARGE SCALE GENOMIC DNA]</scope>
    <source>
        <strain evidence="8 9">NRRL:B18236</strain>
    </source>
</reference>
<keyword evidence="4" id="KW-0067">ATP-binding</keyword>
<dbReference type="CDD" id="cd14014">
    <property type="entry name" value="STKc_PknB_like"/>
    <property type="match status" value="1"/>
</dbReference>
<evidence type="ECO:0000313" key="9">
    <source>
        <dbReference type="Proteomes" id="UP000501240"/>
    </source>
</evidence>
<evidence type="ECO:0000256" key="4">
    <source>
        <dbReference type="ARBA" id="ARBA00022840"/>
    </source>
</evidence>
<feature type="transmembrane region" description="Helical" evidence="6">
    <location>
        <begin position="311"/>
        <end position="334"/>
    </location>
</feature>
<dbReference type="PROSITE" id="PS00108">
    <property type="entry name" value="PROTEIN_KINASE_ST"/>
    <property type="match status" value="1"/>
</dbReference>
<evidence type="ECO:0000256" key="6">
    <source>
        <dbReference type="SAM" id="Phobius"/>
    </source>
</evidence>
<proteinExistence type="predicted"/>
<evidence type="ECO:0000313" key="8">
    <source>
        <dbReference type="EMBL" id="QKG23445.1"/>
    </source>
</evidence>
<keyword evidence="2" id="KW-0547">Nucleotide-binding</keyword>
<keyword evidence="6" id="KW-0472">Membrane</keyword>
<gene>
    <name evidence="8" type="ORF">ACTIVE_5088</name>
</gene>
<dbReference type="Gene3D" id="3.30.200.20">
    <property type="entry name" value="Phosphorylase Kinase, domain 1"/>
    <property type="match status" value="1"/>
</dbReference>
<protein>
    <submittedName>
        <fullName evidence="8">Serine/threonine protein kinase</fullName>
    </submittedName>
</protein>
<evidence type="ECO:0000259" key="7">
    <source>
        <dbReference type="PROSITE" id="PS50011"/>
    </source>
</evidence>
<dbReference type="PROSITE" id="PS50011">
    <property type="entry name" value="PROTEIN_KINASE_DOM"/>
    <property type="match status" value="1"/>
</dbReference>
<keyword evidence="6" id="KW-1133">Transmembrane helix</keyword>
<keyword evidence="3 8" id="KW-0418">Kinase</keyword>
<evidence type="ECO:0000256" key="3">
    <source>
        <dbReference type="ARBA" id="ARBA00022777"/>
    </source>
</evidence>
<dbReference type="InterPro" id="IPR000719">
    <property type="entry name" value="Prot_kinase_dom"/>
</dbReference>
<keyword evidence="8" id="KW-0723">Serine/threonine-protein kinase</keyword>
<organism evidence="8 9">
    <name type="scientific">Actinomadura verrucosospora</name>
    <dbReference type="NCBI Taxonomy" id="46165"/>
    <lineage>
        <taxon>Bacteria</taxon>
        <taxon>Bacillati</taxon>
        <taxon>Actinomycetota</taxon>
        <taxon>Actinomycetes</taxon>
        <taxon>Streptosporangiales</taxon>
        <taxon>Thermomonosporaceae</taxon>
        <taxon>Actinomadura</taxon>
    </lineage>
</organism>
<evidence type="ECO:0000256" key="1">
    <source>
        <dbReference type="ARBA" id="ARBA00022679"/>
    </source>
</evidence>
<accession>A0A7D4A634</accession>
<feature type="domain" description="Protein kinase" evidence="7">
    <location>
        <begin position="18"/>
        <end position="266"/>
    </location>
</feature>
<dbReference type="Pfam" id="PF00069">
    <property type="entry name" value="Pkinase"/>
    <property type="match status" value="1"/>
</dbReference>
<dbReference type="InterPro" id="IPR008271">
    <property type="entry name" value="Ser/Thr_kinase_AS"/>
</dbReference>
<dbReference type="PANTHER" id="PTHR43289">
    <property type="entry name" value="MITOGEN-ACTIVATED PROTEIN KINASE KINASE KINASE 20-RELATED"/>
    <property type="match status" value="1"/>
</dbReference>
<feature type="compositionally biased region" description="Basic and acidic residues" evidence="5">
    <location>
        <begin position="419"/>
        <end position="430"/>
    </location>
</feature>
<dbReference type="AlphaFoldDB" id="A0A7D4A634"/>
<dbReference type="Gene3D" id="1.10.510.10">
    <property type="entry name" value="Transferase(Phosphotransferase) domain 1"/>
    <property type="match status" value="1"/>
</dbReference>
<dbReference type="PANTHER" id="PTHR43289:SF34">
    <property type="entry name" value="SERINE_THREONINE-PROTEIN KINASE YBDM-RELATED"/>
    <property type="match status" value="1"/>
</dbReference>
<evidence type="ECO:0000256" key="2">
    <source>
        <dbReference type="ARBA" id="ARBA00022741"/>
    </source>
</evidence>
<evidence type="ECO:0000256" key="5">
    <source>
        <dbReference type="SAM" id="MobiDB-lite"/>
    </source>
</evidence>
<dbReference type="Proteomes" id="UP000501240">
    <property type="component" value="Chromosome"/>
</dbReference>
<keyword evidence="1" id="KW-0808">Transferase</keyword>
<keyword evidence="9" id="KW-1185">Reference proteome</keyword>
<dbReference type="GO" id="GO:0004674">
    <property type="term" value="F:protein serine/threonine kinase activity"/>
    <property type="evidence" value="ECO:0007669"/>
    <property type="project" value="UniProtKB-KW"/>
</dbReference>
<name>A0A7D4A634_ACTVE</name>
<dbReference type="SUPFAM" id="SSF56112">
    <property type="entry name" value="Protein kinase-like (PK-like)"/>
    <property type="match status" value="1"/>
</dbReference>
<dbReference type="GO" id="GO:0005524">
    <property type="term" value="F:ATP binding"/>
    <property type="evidence" value="ECO:0007669"/>
    <property type="project" value="UniProtKB-KW"/>
</dbReference>
<feature type="region of interest" description="Disordered" evidence="5">
    <location>
        <begin position="419"/>
        <end position="446"/>
    </location>
</feature>
<keyword evidence="6" id="KW-0812">Transmembrane</keyword>
<dbReference type="InterPro" id="IPR011009">
    <property type="entry name" value="Kinase-like_dom_sf"/>
</dbReference>
<dbReference type="EMBL" id="CP053892">
    <property type="protein sequence ID" value="QKG23445.1"/>
    <property type="molecule type" value="Genomic_DNA"/>
</dbReference>